<dbReference type="InterPro" id="IPR006603">
    <property type="entry name" value="PQ-loop_rpt"/>
</dbReference>
<keyword evidence="2 5" id="KW-0812">Transmembrane</keyword>
<dbReference type="PANTHER" id="PTHR16201:SF35">
    <property type="entry name" value="VACUOLAR AMINO ACID TRANSPORTER YPQ1-RELATED"/>
    <property type="match status" value="1"/>
</dbReference>
<feature type="transmembrane region" description="Helical" evidence="5">
    <location>
        <begin position="270"/>
        <end position="292"/>
    </location>
</feature>
<evidence type="ECO:0000256" key="4">
    <source>
        <dbReference type="ARBA" id="ARBA00023136"/>
    </source>
</evidence>
<comment type="caution">
    <text evidence="6">The sequence shown here is derived from an EMBL/GenBank/DDBJ whole genome shotgun (WGS) entry which is preliminary data.</text>
</comment>
<reference evidence="6 7" key="1">
    <citation type="submission" date="2024-05" db="EMBL/GenBank/DDBJ databases">
        <title>Long read based assembly of the Candida bracarensis genome reveals expanded adhesin content.</title>
        <authorList>
            <person name="Marcet-Houben M."/>
            <person name="Ksiezopolska E."/>
            <person name="Gabaldon T."/>
        </authorList>
    </citation>
    <scope>NUCLEOTIDE SEQUENCE [LARGE SCALE GENOMIC DNA]</scope>
    <source>
        <strain evidence="6 7">CBM6</strain>
    </source>
</reference>
<evidence type="ECO:0000313" key="7">
    <source>
        <dbReference type="Proteomes" id="UP001623330"/>
    </source>
</evidence>
<keyword evidence="3 5" id="KW-1133">Transmembrane helix</keyword>
<evidence type="ECO:0000313" key="6">
    <source>
        <dbReference type="EMBL" id="KAL3229788.1"/>
    </source>
</evidence>
<proteinExistence type="predicted"/>
<evidence type="ECO:0000256" key="3">
    <source>
        <dbReference type="ARBA" id="ARBA00022989"/>
    </source>
</evidence>
<feature type="transmembrane region" description="Helical" evidence="5">
    <location>
        <begin position="162"/>
        <end position="182"/>
    </location>
</feature>
<comment type="subcellular location">
    <subcellularLocation>
        <location evidence="1">Membrane</location>
        <topology evidence="1">Multi-pass membrane protein</topology>
    </subcellularLocation>
</comment>
<feature type="transmembrane region" description="Helical" evidence="5">
    <location>
        <begin position="70"/>
        <end position="95"/>
    </location>
</feature>
<dbReference type="Proteomes" id="UP001623330">
    <property type="component" value="Unassembled WGS sequence"/>
</dbReference>
<evidence type="ECO:0000256" key="5">
    <source>
        <dbReference type="SAM" id="Phobius"/>
    </source>
</evidence>
<dbReference type="PANTHER" id="PTHR16201">
    <property type="entry name" value="SEVEN TRANSMEMBRANE PROTEIN 1-RELATED"/>
    <property type="match status" value="1"/>
</dbReference>
<protein>
    <submittedName>
        <fullName evidence="6">Vacuolar amino acid transporter YPQ3</fullName>
    </submittedName>
</protein>
<keyword evidence="4 5" id="KW-0472">Membrane</keyword>
<gene>
    <name evidence="6" type="ORF">RNJ44_01924</name>
</gene>
<dbReference type="SMART" id="SM00679">
    <property type="entry name" value="CTNS"/>
    <property type="match status" value="2"/>
</dbReference>
<name>A0ABR4NP87_9SACH</name>
<accession>A0ABR4NP87</accession>
<sequence>MLQLTPIVWDAQSISGIAGSISIACWVVVFVPQIYENFYRKSADGLSLLFVVLWLAGDVFNLVGAMMQHLLLTMVILAAYYTAADVILLIQCLWYDNEEKLDPIHFSPANPINENVLQDVFNEHQPLLNSSGEANRDSTGARSQAVDALLQAEEQDVKRGNFVNDFTIVTSVILGGIVSWYISYCANPPEPIVGKPDVEMNFLAQSFGYLSAVLYLGSRVPQILLNFKRKSCEGISFLFFLFACLGNTTFIISVLAISRDYDYIMVNASWLVGSSGTLVMDFIIFIQFFAYGTEKAVVPSSRASEVV</sequence>
<evidence type="ECO:0000256" key="2">
    <source>
        <dbReference type="ARBA" id="ARBA00022692"/>
    </source>
</evidence>
<dbReference type="EMBL" id="JBEVYD010000011">
    <property type="protein sequence ID" value="KAL3229788.1"/>
    <property type="molecule type" value="Genomic_DNA"/>
</dbReference>
<evidence type="ECO:0000256" key="1">
    <source>
        <dbReference type="ARBA" id="ARBA00004141"/>
    </source>
</evidence>
<feature type="transmembrane region" description="Helical" evidence="5">
    <location>
        <begin position="202"/>
        <end position="225"/>
    </location>
</feature>
<keyword evidence="7" id="KW-1185">Reference proteome</keyword>
<dbReference type="InterPro" id="IPR051415">
    <property type="entry name" value="LAAT-1"/>
</dbReference>
<organism evidence="6 7">
    <name type="scientific">Nakaseomyces bracarensis</name>
    <dbReference type="NCBI Taxonomy" id="273131"/>
    <lineage>
        <taxon>Eukaryota</taxon>
        <taxon>Fungi</taxon>
        <taxon>Dikarya</taxon>
        <taxon>Ascomycota</taxon>
        <taxon>Saccharomycotina</taxon>
        <taxon>Saccharomycetes</taxon>
        <taxon>Saccharomycetales</taxon>
        <taxon>Saccharomycetaceae</taxon>
        <taxon>Nakaseomyces</taxon>
    </lineage>
</organism>
<feature type="transmembrane region" description="Helical" evidence="5">
    <location>
        <begin position="43"/>
        <end position="64"/>
    </location>
</feature>
<dbReference type="Pfam" id="PF04193">
    <property type="entry name" value="PQ-loop"/>
    <property type="match status" value="2"/>
</dbReference>
<feature type="transmembrane region" description="Helical" evidence="5">
    <location>
        <begin position="12"/>
        <end position="31"/>
    </location>
</feature>
<dbReference type="Gene3D" id="1.20.1280.290">
    <property type="match status" value="2"/>
</dbReference>
<feature type="transmembrane region" description="Helical" evidence="5">
    <location>
        <begin position="237"/>
        <end position="258"/>
    </location>
</feature>